<dbReference type="Proteomes" id="UP001309705">
    <property type="component" value="Unassembled WGS sequence"/>
</dbReference>
<name>A0ABU6JN62_9GAMM</name>
<comment type="caution">
    <text evidence="1">The sequence shown here is derived from an EMBL/GenBank/DDBJ whole genome shotgun (WGS) entry which is preliminary data.</text>
</comment>
<gene>
    <name evidence="1" type="ORF">VSX58_05955</name>
</gene>
<dbReference type="RefSeq" id="WP_327617293.1">
    <property type="nucleotide sequence ID" value="NZ_JAYWTM010000004.1"/>
</dbReference>
<accession>A0ABU6JN62</accession>
<keyword evidence="2" id="KW-1185">Reference proteome</keyword>
<dbReference type="EMBL" id="JAYWTM010000004">
    <property type="protein sequence ID" value="MEC5342149.1"/>
    <property type="molecule type" value="Genomic_DNA"/>
</dbReference>
<organism evidence="1 2">
    <name type="scientific">Brenneria populi</name>
    <dbReference type="NCBI Taxonomy" id="1505588"/>
    <lineage>
        <taxon>Bacteria</taxon>
        <taxon>Pseudomonadati</taxon>
        <taxon>Pseudomonadota</taxon>
        <taxon>Gammaproteobacteria</taxon>
        <taxon>Enterobacterales</taxon>
        <taxon>Pectobacteriaceae</taxon>
        <taxon>Brenneria</taxon>
    </lineage>
</organism>
<evidence type="ECO:0000313" key="1">
    <source>
        <dbReference type="EMBL" id="MEC5342149.1"/>
    </source>
</evidence>
<proteinExistence type="predicted"/>
<evidence type="ECO:0000313" key="2">
    <source>
        <dbReference type="Proteomes" id="UP001309705"/>
    </source>
</evidence>
<reference evidence="1 2" key="1">
    <citation type="journal article" date="2017" name="Int. J. Syst. Evol. Microbiol.">
        <title>Brenneria populi subsp. brevivirga subsp. nov. isolated from symptomatic bark of Populus x euramericana canker, and description of Brenneria populi subsp. populi subsp. nov.</title>
        <authorList>
            <person name="Zheng M.H."/>
            <person name="Piao C.G."/>
            <person name="Xue H."/>
            <person name="Guo M.W."/>
            <person name="Li Y."/>
        </authorList>
    </citation>
    <scope>NUCLEOTIDE SEQUENCE [LARGE SCALE GENOMIC DNA]</scope>
    <source>
        <strain evidence="1 2">D9-5</strain>
    </source>
</reference>
<protein>
    <submittedName>
        <fullName evidence="1">Phage tail protein</fullName>
    </submittedName>
</protein>
<dbReference type="Pfam" id="PF09684">
    <property type="entry name" value="Tail_P2_I"/>
    <property type="match status" value="1"/>
</dbReference>
<sequence>MPEFKQQLDSLRLPSWMDKGEPAKLLRAGKGYWQQVNDWMRWPLQQLDAETCPVPLLNVLAYQRDIERFNGEPLSLYRKRVKYAFINAKDAGSVAGFIAIFQRLDIGDVRLKERQAGYDWDVILVRINDEQLSTYNALMMSLIRQYGRTCRRYGFDVLNAVSVRSHAGEFGHDSAYHTASAVVSHGLITGSQLVGAPGFTASTEFYTASL</sequence>
<dbReference type="InterPro" id="IPR006521">
    <property type="entry name" value="Tail_protein_I"/>
</dbReference>